<evidence type="ECO:0000313" key="4">
    <source>
        <dbReference type="EMBL" id="KRT86788.1"/>
    </source>
</evidence>
<dbReference type="Proteomes" id="UP000051574">
    <property type="component" value="Unassembled WGS sequence"/>
</dbReference>
<keyword evidence="5" id="KW-1185">Reference proteome</keyword>
<evidence type="ECO:0000256" key="2">
    <source>
        <dbReference type="SAM" id="SignalP"/>
    </source>
</evidence>
<feature type="domain" description="Rhodanese" evidence="3">
    <location>
        <begin position="46"/>
        <end position="148"/>
    </location>
</feature>
<sequence>MAIQVAKIFFVLVLSQAGCFASAGPADNKSAKAAVVSLEELRAAIQDPSILIIDVRQPSELIETGVIPNSINIPLNILEATLRSLSPEAFLQQYQREKPDFDTIIIFTCRSGNRSGQAQNIALNLGYIYAKNYAGGWLEWEANLPKSN</sequence>
<keyword evidence="1" id="KW-0808">Transferase</keyword>
<dbReference type="PROSITE" id="PS50206">
    <property type="entry name" value="RHODANESE_3"/>
    <property type="match status" value="1"/>
</dbReference>
<dbReference type="PROSITE" id="PS00683">
    <property type="entry name" value="RHODANESE_2"/>
    <property type="match status" value="1"/>
</dbReference>
<dbReference type="OrthoDB" id="566238at2759"/>
<protein>
    <recommendedName>
        <fullName evidence="1">Sulfurtransferase</fullName>
    </recommendedName>
</protein>
<dbReference type="SMART" id="SM00450">
    <property type="entry name" value="RHOD"/>
    <property type="match status" value="1"/>
</dbReference>
<evidence type="ECO:0000259" key="3">
    <source>
        <dbReference type="PROSITE" id="PS50206"/>
    </source>
</evidence>
<dbReference type="AlphaFoldDB" id="A0A0T6BHK1"/>
<name>A0A0T6BHK1_9SCAR</name>
<dbReference type="InterPro" id="IPR001307">
    <property type="entry name" value="Thiosulphate_STrfase_CS"/>
</dbReference>
<feature type="chain" id="PRO_5006668681" description="Sulfurtransferase" evidence="2">
    <location>
        <begin position="24"/>
        <end position="148"/>
    </location>
</feature>
<organism evidence="4 5">
    <name type="scientific">Oryctes borbonicus</name>
    <dbReference type="NCBI Taxonomy" id="1629725"/>
    <lineage>
        <taxon>Eukaryota</taxon>
        <taxon>Metazoa</taxon>
        <taxon>Ecdysozoa</taxon>
        <taxon>Arthropoda</taxon>
        <taxon>Hexapoda</taxon>
        <taxon>Insecta</taxon>
        <taxon>Pterygota</taxon>
        <taxon>Neoptera</taxon>
        <taxon>Endopterygota</taxon>
        <taxon>Coleoptera</taxon>
        <taxon>Polyphaga</taxon>
        <taxon>Scarabaeiformia</taxon>
        <taxon>Scarabaeidae</taxon>
        <taxon>Dynastinae</taxon>
        <taxon>Oryctes</taxon>
    </lineage>
</organism>
<dbReference type="Pfam" id="PF00581">
    <property type="entry name" value="Rhodanese"/>
    <property type="match status" value="1"/>
</dbReference>
<dbReference type="InterPro" id="IPR001763">
    <property type="entry name" value="Rhodanese-like_dom"/>
</dbReference>
<dbReference type="Gene3D" id="3.40.250.10">
    <property type="entry name" value="Rhodanese-like domain"/>
    <property type="match status" value="1"/>
</dbReference>
<keyword evidence="2" id="KW-0732">Signal</keyword>
<evidence type="ECO:0000313" key="5">
    <source>
        <dbReference type="Proteomes" id="UP000051574"/>
    </source>
</evidence>
<dbReference type="PANTHER" id="PTHR44086:SF10">
    <property type="entry name" value="THIOSULFATE SULFURTRANSFERASE_RHODANESE-LIKE DOMAIN-CONTAINING PROTEIN 3"/>
    <property type="match status" value="1"/>
</dbReference>
<gene>
    <name evidence="4" type="ORF">AMK59_1707</name>
</gene>
<accession>A0A0T6BHK1</accession>
<proteinExistence type="predicted"/>
<reference evidence="4 5" key="1">
    <citation type="submission" date="2015-09" db="EMBL/GenBank/DDBJ databases">
        <title>Draft genome of the scarab beetle Oryctes borbonicus.</title>
        <authorList>
            <person name="Meyer J.M."/>
            <person name="Markov G.V."/>
            <person name="Baskaran P."/>
            <person name="Herrmann M."/>
            <person name="Sommer R.J."/>
            <person name="Roedelsperger C."/>
        </authorList>
    </citation>
    <scope>NUCLEOTIDE SEQUENCE [LARGE SCALE GENOMIC DNA]</scope>
    <source>
        <strain evidence="4">OB123</strain>
        <tissue evidence="4">Whole animal</tissue>
    </source>
</reference>
<dbReference type="SUPFAM" id="SSF52821">
    <property type="entry name" value="Rhodanese/Cell cycle control phosphatase"/>
    <property type="match status" value="1"/>
</dbReference>
<evidence type="ECO:0000256" key="1">
    <source>
        <dbReference type="RuleBase" id="RU000507"/>
    </source>
</evidence>
<feature type="signal peptide" evidence="2">
    <location>
        <begin position="1"/>
        <end position="23"/>
    </location>
</feature>
<dbReference type="EMBL" id="LJIG01000152">
    <property type="protein sequence ID" value="KRT86788.1"/>
    <property type="molecule type" value="Genomic_DNA"/>
</dbReference>
<comment type="caution">
    <text evidence="4">The sequence shown here is derived from an EMBL/GenBank/DDBJ whole genome shotgun (WGS) entry which is preliminary data.</text>
</comment>
<dbReference type="GO" id="GO:0004792">
    <property type="term" value="F:thiosulfate-cyanide sulfurtransferase activity"/>
    <property type="evidence" value="ECO:0007669"/>
    <property type="project" value="InterPro"/>
</dbReference>
<dbReference type="PANTHER" id="PTHR44086">
    <property type="entry name" value="THIOSULFATE SULFURTRANSFERASE RDL2, MITOCHONDRIAL-RELATED"/>
    <property type="match status" value="1"/>
</dbReference>
<dbReference type="InterPro" id="IPR036873">
    <property type="entry name" value="Rhodanese-like_dom_sf"/>
</dbReference>